<evidence type="ECO:0000259" key="2">
    <source>
        <dbReference type="Pfam" id="PF13568"/>
    </source>
</evidence>
<dbReference type="AlphaFoldDB" id="A0A1H8NQI8"/>
<evidence type="ECO:0000313" key="4">
    <source>
        <dbReference type="Proteomes" id="UP000198657"/>
    </source>
</evidence>
<proteinExistence type="predicted"/>
<dbReference type="STRING" id="604089.SAMN04487942_2417"/>
<protein>
    <submittedName>
        <fullName evidence="3">Outer membrane protein beta-barrel domain-containing protein</fullName>
    </submittedName>
</protein>
<sequence length="190" mass="20600">MKKIILTVAAVFAFGFANAQETKFGVKGGLNLANFSGDIEDGSNLTGVNIGGFAEIKLSDKFALQPEVLFSGQGSDSDEGSFNLTYINVPLMAKYYVADKFNLEAGPQIGFLTSAKIKMDGNSIDSKRLFNSTDFGINFGAGYDFTEKFSAGVRYNMGVSNIFSDEFKDALQEDVNVQNSVFSLSLAYKF</sequence>
<reference evidence="4" key="1">
    <citation type="submission" date="2016-10" db="EMBL/GenBank/DDBJ databases">
        <authorList>
            <person name="Varghese N."/>
            <person name="Submissions S."/>
        </authorList>
    </citation>
    <scope>NUCLEOTIDE SEQUENCE [LARGE SCALE GENOMIC DNA]</scope>
    <source>
        <strain evidence="4">CGMCC 1.8704</strain>
    </source>
</reference>
<feature type="signal peptide" evidence="1">
    <location>
        <begin position="1"/>
        <end position="19"/>
    </location>
</feature>
<keyword evidence="4" id="KW-1185">Reference proteome</keyword>
<organism evidence="3 4">
    <name type="scientific">Flavobacterium sinopsychrotolerans</name>
    <dbReference type="NCBI Taxonomy" id="604089"/>
    <lineage>
        <taxon>Bacteria</taxon>
        <taxon>Pseudomonadati</taxon>
        <taxon>Bacteroidota</taxon>
        <taxon>Flavobacteriia</taxon>
        <taxon>Flavobacteriales</taxon>
        <taxon>Flavobacteriaceae</taxon>
        <taxon>Flavobacterium</taxon>
    </lineage>
</organism>
<evidence type="ECO:0000313" key="3">
    <source>
        <dbReference type="EMBL" id="SEO31931.1"/>
    </source>
</evidence>
<dbReference type="SUPFAM" id="SSF56925">
    <property type="entry name" value="OMPA-like"/>
    <property type="match status" value="1"/>
</dbReference>
<dbReference type="InterPro" id="IPR011250">
    <property type="entry name" value="OMP/PagP_B-barrel"/>
</dbReference>
<evidence type="ECO:0000256" key="1">
    <source>
        <dbReference type="SAM" id="SignalP"/>
    </source>
</evidence>
<dbReference type="Gene3D" id="2.40.160.20">
    <property type="match status" value="1"/>
</dbReference>
<feature type="chain" id="PRO_5011755019" evidence="1">
    <location>
        <begin position="20"/>
        <end position="190"/>
    </location>
</feature>
<feature type="domain" description="Outer membrane protein beta-barrel" evidence="2">
    <location>
        <begin position="19"/>
        <end position="163"/>
    </location>
</feature>
<accession>A0A1H8NQI8</accession>
<dbReference type="OrthoDB" id="947434at2"/>
<dbReference type="RefSeq" id="WP_091171598.1">
    <property type="nucleotide sequence ID" value="NZ_CBCSFM010000010.1"/>
</dbReference>
<dbReference type="EMBL" id="FODN01000005">
    <property type="protein sequence ID" value="SEO31931.1"/>
    <property type="molecule type" value="Genomic_DNA"/>
</dbReference>
<keyword evidence="1" id="KW-0732">Signal</keyword>
<dbReference type="InterPro" id="IPR025665">
    <property type="entry name" value="Beta-barrel_OMP_2"/>
</dbReference>
<dbReference type="Proteomes" id="UP000198657">
    <property type="component" value="Unassembled WGS sequence"/>
</dbReference>
<gene>
    <name evidence="3" type="ORF">SAMN04487942_2417</name>
</gene>
<name>A0A1H8NQI8_9FLAO</name>
<dbReference type="Pfam" id="PF13568">
    <property type="entry name" value="OMP_b-brl_2"/>
    <property type="match status" value="1"/>
</dbReference>